<evidence type="ECO:0000256" key="6">
    <source>
        <dbReference type="ARBA" id="ARBA00022531"/>
    </source>
</evidence>
<evidence type="ECO:0000313" key="15">
    <source>
        <dbReference type="Proteomes" id="UP000217895"/>
    </source>
</evidence>
<comment type="similarity">
    <text evidence="3 12">Belongs to the cytochrome c family. PetJ subfamily.</text>
</comment>
<evidence type="ECO:0000256" key="5">
    <source>
        <dbReference type="ARBA" id="ARBA00022448"/>
    </source>
</evidence>
<evidence type="ECO:0000256" key="7">
    <source>
        <dbReference type="ARBA" id="ARBA00022617"/>
    </source>
</evidence>
<dbReference type="GO" id="GO:0009055">
    <property type="term" value="F:electron transfer activity"/>
    <property type="evidence" value="ECO:0007669"/>
    <property type="project" value="UniProtKB-UniRule"/>
</dbReference>
<accession>A0A1Z4JMZ5</accession>
<comment type="PTM">
    <text evidence="12">Binds 1 heme c group per subunit.</text>
</comment>
<dbReference type="PANTHER" id="PTHR34688:SF2">
    <property type="entry name" value="CYTOCHROME C6, CHLOROPLASTIC"/>
    <property type="match status" value="1"/>
</dbReference>
<dbReference type="PROSITE" id="PS51007">
    <property type="entry name" value="CYTC"/>
    <property type="match status" value="1"/>
</dbReference>
<evidence type="ECO:0000256" key="2">
    <source>
        <dbReference type="ARBA" id="ARBA00004518"/>
    </source>
</evidence>
<dbReference type="InterPro" id="IPR009056">
    <property type="entry name" value="Cyt_c-like_dom"/>
</dbReference>
<evidence type="ECO:0000256" key="3">
    <source>
        <dbReference type="ARBA" id="ARBA00009650"/>
    </source>
</evidence>
<feature type="binding site" description="axial binding residue" evidence="12">
    <location>
        <position position="47"/>
    </location>
    <ligand>
        <name>heme c</name>
        <dbReference type="ChEBI" id="CHEBI:61717"/>
    </ligand>
    <ligandPart>
        <name>Fe</name>
        <dbReference type="ChEBI" id="CHEBI:18248"/>
    </ligandPart>
</feature>
<protein>
    <recommendedName>
        <fullName evidence="4 12">Cytochrome c6</fullName>
    </recommendedName>
    <alternativeName>
        <fullName evidence="12">Cytochrome c-553</fullName>
    </alternativeName>
    <alternativeName>
        <fullName evidence="12">Cytochrome c553</fullName>
    </alternativeName>
    <alternativeName>
        <fullName evidence="12">Soluble cytochrome f</fullName>
    </alternativeName>
</protein>
<evidence type="ECO:0000256" key="9">
    <source>
        <dbReference type="ARBA" id="ARBA00022982"/>
    </source>
</evidence>
<evidence type="ECO:0000256" key="4">
    <source>
        <dbReference type="ARBA" id="ARBA00016152"/>
    </source>
</evidence>
<dbReference type="EMBL" id="AP018203">
    <property type="protein sequence ID" value="BAY58080.1"/>
    <property type="molecule type" value="Genomic_DNA"/>
</dbReference>
<dbReference type="Pfam" id="PF13442">
    <property type="entry name" value="Cytochrome_CBB3"/>
    <property type="match status" value="1"/>
</dbReference>
<proteinExistence type="inferred from homology"/>
<reference evidence="14 15" key="1">
    <citation type="submission" date="2017-06" db="EMBL/GenBank/DDBJ databases">
        <title>Genome sequencing of cyanobaciteial culture collection at National Institute for Environmental Studies (NIES).</title>
        <authorList>
            <person name="Hirose Y."/>
            <person name="Shimura Y."/>
            <person name="Fujisawa T."/>
            <person name="Nakamura Y."/>
            <person name="Kawachi M."/>
        </authorList>
    </citation>
    <scope>NUCLEOTIDE SEQUENCE [LARGE SCALE GENOMIC DNA]</scope>
    <source>
        <strain evidence="14 15">NIES-2135</strain>
    </source>
</reference>
<feature type="binding site" description="covalent" evidence="12">
    <location>
        <position position="46"/>
    </location>
    <ligand>
        <name>heme c</name>
        <dbReference type="ChEBI" id="CHEBI:61717"/>
    </ligand>
</feature>
<evidence type="ECO:0000256" key="1">
    <source>
        <dbReference type="ARBA" id="ARBA00002347"/>
    </source>
</evidence>
<dbReference type="GO" id="GO:0020037">
    <property type="term" value="F:heme binding"/>
    <property type="evidence" value="ECO:0007669"/>
    <property type="project" value="InterPro"/>
</dbReference>
<dbReference type="PANTHER" id="PTHR34688">
    <property type="entry name" value="CYTOCHROME C6, CHLOROPLASTIC"/>
    <property type="match status" value="1"/>
</dbReference>
<feature type="domain" description="Cytochrome c" evidence="13">
    <location>
        <begin position="30"/>
        <end position="110"/>
    </location>
</feature>
<dbReference type="Proteomes" id="UP000217895">
    <property type="component" value="Chromosome"/>
</dbReference>
<organism evidence="14 15">
    <name type="scientific">Leptolyngbya boryana NIES-2135</name>
    <dbReference type="NCBI Taxonomy" id="1973484"/>
    <lineage>
        <taxon>Bacteria</taxon>
        <taxon>Bacillati</taxon>
        <taxon>Cyanobacteriota</taxon>
        <taxon>Cyanophyceae</taxon>
        <taxon>Leptolyngbyales</taxon>
        <taxon>Leptolyngbyaceae</taxon>
        <taxon>Leptolyngbya group</taxon>
        <taxon>Leptolyngbya</taxon>
    </lineage>
</organism>
<comment type="function">
    <text evidence="1 12">Functions as an electron carrier between membrane-bound cytochrome b6-f and photosystem I in oxygenic photosynthesis.</text>
</comment>
<dbReference type="InterPro" id="IPR036909">
    <property type="entry name" value="Cyt_c-like_dom_sf"/>
</dbReference>
<evidence type="ECO:0000313" key="14">
    <source>
        <dbReference type="EMBL" id="BAY58080.1"/>
    </source>
</evidence>
<evidence type="ECO:0000256" key="8">
    <source>
        <dbReference type="ARBA" id="ARBA00022723"/>
    </source>
</evidence>
<sequence precursor="true">MIRRMRTLLATIVLSVVFLTTLISQPAFAADAAAGGKVFNANCAACHAGGGNAINGAKTLKKDALTANGKDTVEAIVAQVTNGKGAMPAFKGRLSDDQIQSVALYVLDKAEKGW</sequence>
<keyword evidence="9 12" id="KW-0249">Electron transport</keyword>
<dbReference type="GO" id="GO:0005506">
    <property type="term" value="F:iron ion binding"/>
    <property type="evidence" value="ECO:0007669"/>
    <property type="project" value="InterPro"/>
</dbReference>
<keyword evidence="11 12" id="KW-0793">Thylakoid</keyword>
<dbReference type="PRINTS" id="PR00605">
    <property type="entry name" value="CYTCHROMECIC"/>
</dbReference>
<dbReference type="AlphaFoldDB" id="A0A1Z4JMZ5"/>
<keyword evidence="6 12" id="KW-0602">Photosynthesis</keyword>
<dbReference type="GO" id="GO:0015979">
    <property type="term" value="P:photosynthesis"/>
    <property type="evidence" value="ECO:0007669"/>
    <property type="project" value="UniProtKB-UniRule"/>
</dbReference>
<dbReference type="FunFam" id="1.10.760.10:FF:000038">
    <property type="entry name" value="Cytochrome c6"/>
    <property type="match status" value="1"/>
</dbReference>
<comment type="subunit">
    <text evidence="12">Monomer.</text>
</comment>
<dbReference type="GO" id="GO:0031979">
    <property type="term" value="C:plasma membrane-derived thylakoid lumen"/>
    <property type="evidence" value="ECO:0007669"/>
    <property type="project" value="UniProtKB-SubCell"/>
</dbReference>
<dbReference type="InterPro" id="IPR008168">
    <property type="entry name" value="Cyt_C_IC"/>
</dbReference>
<evidence type="ECO:0000256" key="11">
    <source>
        <dbReference type="ARBA" id="ARBA00023078"/>
    </source>
</evidence>
<feature type="chain" id="PRO_5011123439" description="Cytochrome c6" evidence="12">
    <location>
        <begin position="30"/>
        <end position="114"/>
    </location>
</feature>
<keyword evidence="7 12" id="KW-0349">Heme</keyword>
<name>A0A1Z4JMZ5_LEPBY</name>
<dbReference type="InterPro" id="IPR023655">
    <property type="entry name" value="Cyt_C6"/>
</dbReference>
<keyword evidence="10 12" id="KW-0408">Iron</keyword>
<dbReference type="NCBIfam" id="NF045930">
    <property type="entry name" value="Cytc6PetJCyano"/>
    <property type="match status" value="1"/>
</dbReference>
<evidence type="ECO:0000256" key="10">
    <source>
        <dbReference type="ARBA" id="ARBA00023004"/>
    </source>
</evidence>
<evidence type="ECO:0000256" key="12">
    <source>
        <dbReference type="HAMAP-Rule" id="MF_00594"/>
    </source>
</evidence>
<feature type="signal peptide" evidence="12">
    <location>
        <begin position="1"/>
        <end position="29"/>
    </location>
</feature>
<evidence type="ECO:0000259" key="13">
    <source>
        <dbReference type="PROSITE" id="PS51007"/>
    </source>
</evidence>
<dbReference type="HAMAP" id="MF_00594">
    <property type="entry name" value="Cytc_PetJ"/>
    <property type="match status" value="1"/>
</dbReference>
<keyword evidence="5 12" id="KW-0813">Transport</keyword>
<dbReference type="Gene3D" id="1.10.760.10">
    <property type="entry name" value="Cytochrome c-like domain"/>
    <property type="match status" value="1"/>
</dbReference>
<feature type="binding site" description="axial binding residue" evidence="12">
    <location>
        <position position="87"/>
    </location>
    <ligand>
        <name>heme c</name>
        <dbReference type="ChEBI" id="CHEBI:61717"/>
    </ligand>
    <ligandPart>
        <name>Fe</name>
        <dbReference type="ChEBI" id="CHEBI:18248"/>
    </ligandPart>
</feature>
<feature type="binding site" description="covalent" evidence="12">
    <location>
        <position position="43"/>
    </location>
    <ligand>
        <name>heme c</name>
        <dbReference type="ChEBI" id="CHEBI:61717"/>
    </ligand>
</feature>
<keyword evidence="12" id="KW-0732">Signal</keyword>
<gene>
    <name evidence="12" type="primary">petJ</name>
    <name evidence="14" type="ORF">NIES2135_49530</name>
</gene>
<keyword evidence="8 12" id="KW-0479">Metal-binding</keyword>
<comment type="subcellular location">
    <subcellularLocation>
        <location evidence="2 12">Cellular thylakoid lumen</location>
    </subcellularLocation>
</comment>
<dbReference type="SUPFAM" id="SSF46626">
    <property type="entry name" value="Cytochrome c"/>
    <property type="match status" value="1"/>
</dbReference>
<keyword evidence="15" id="KW-1185">Reference proteome</keyword>